<dbReference type="CDD" id="cd12243">
    <property type="entry name" value="RRM1_MSSP"/>
    <property type="match status" value="1"/>
</dbReference>
<dbReference type="InterPro" id="IPR002343">
    <property type="entry name" value="Hud_Sxl_RNA"/>
</dbReference>
<evidence type="ECO:0000256" key="2">
    <source>
        <dbReference type="ARBA" id="ARBA00022884"/>
    </source>
</evidence>
<feature type="compositionally biased region" description="Basic and acidic residues" evidence="4">
    <location>
        <begin position="89"/>
        <end position="100"/>
    </location>
</feature>
<evidence type="ECO:0000313" key="7">
    <source>
        <dbReference type="Proteomes" id="UP000008867"/>
    </source>
</evidence>
<sequence length="693" mass="74774">MMIPRSDRQFFHLQGSPTRQCRSPPPPPPPSPKSETTPGMPSPMTTANTRWANGKRIPIAKDARKPRVLAPATPWRPRISRKTPAPTLEDDHEHPSPLDRKAGVAAEPCAISPAPTSATLVAGGDRMDTARPSVLVGDAYRHADGHEPGAPKLEQSEDWRADRWRLLRSTAPGNVASAFERGQARVDTFRHDQLAFNPPPLPKLALGETSYHASARRADMGSALDMNNETNVYVNGLPKEMNDHMLYLLGSVCGVVISHKAMMDRQSGQCKGFGFLMYASSEMAKTAIEWLNSHGFAASFAQESLSARLRRMADTSSTNVYLSNLPIKMTTQQLEQLFSPYPIASLKILYDVHGESRGVGFVRLFDRAAAKLCIERLHGRVLPGTTLPLQVRFADSEAQKQLKHSVSQKHTLESLGLLHLEAPAGGGLHRAPEPARTTGELDAAVAEARHGMGTFFPARVSAPFIPVMPAMPLADARAGPGTEQSKTGLGIQMPVPAMWPPAHVGPFVLPPAPTAGVVYSGMEGQYALDRAYPVAPLFAAAWDHSKPHDGSNDAYLPVPFIPPPGLMLAPTTPEPVAADTRDDAPRTTASHTRTRHARHRTPKPRARARFADAEPAAQRAVSDPMAMLAAQARVREALGMRGRVRAAVSADNSIDDDDAPGDAAADTSLVSCNSTGSEEEEDGLSIEILIDPR</sequence>
<dbReference type="HOGENOM" id="CLU_463898_0_0_1"/>
<proteinExistence type="predicted"/>
<keyword evidence="7" id="KW-1185">Reference proteome</keyword>
<dbReference type="EMBL" id="FQ311472">
    <property type="protein sequence ID" value="CBQ73395.1"/>
    <property type="molecule type" value="Genomic_DNA"/>
</dbReference>
<dbReference type="SMART" id="SM00360">
    <property type="entry name" value="RRM"/>
    <property type="match status" value="2"/>
</dbReference>
<reference evidence="6 7" key="1">
    <citation type="journal article" date="2010" name="Science">
        <title>Pathogenicity determinants in smut fungi revealed by genome comparison.</title>
        <authorList>
            <person name="Schirawski J."/>
            <person name="Mannhaupt G."/>
            <person name="Muench K."/>
            <person name="Brefort T."/>
            <person name="Schipper K."/>
            <person name="Doehlemann G."/>
            <person name="Di Stasio M."/>
            <person name="Roessel N."/>
            <person name="Mendoza-Mendoza A."/>
            <person name="Pester D."/>
            <person name="Mueller O."/>
            <person name="Winterberg B."/>
            <person name="Meyer E."/>
            <person name="Ghareeb H."/>
            <person name="Wollenberg T."/>
            <person name="Muensterkoetter M."/>
            <person name="Wong P."/>
            <person name="Walter M."/>
            <person name="Stukenbrock E."/>
            <person name="Gueldener U."/>
            <person name="Kahmann R."/>
        </authorList>
    </citation>
    <scope>NUCLEOTIDE SEQUENCE [LARGE SCALE GENOMIC DNA]</scope>
    <source>
        <strain evidence="7">SRZ2</strain>
    </source>
</reference>
<dbReference type="eggNOG" id="KOG4733">
    <property type="taxonomic scope" value="Eukaryota"/>
</dbReference>
<evidence type="ECO:0000256" key="4">
    <source>
        <dbReference type="SAM" id="MobiDB-lite"/>
    </source>
</evidence>
<keyword evidence="1" id="KW-0677">Repeat</keyword>
<feature type="region of interest" description="Disordered" evidence="4">
    <location>
        <begin position="1"/>
        <end position="100"/>
    </location>
</feature>
<protein>
    <submittedName>
        <fullName evidence="6">Related to ELAV-like protein 2</fullName>
    </submittedName>
</protein>
<dbReference type="GO" id="GO:1990904">
    <property type="term" value="C:ribonucleoprotein complex"/>
    <property type="evidence" value="ECO:0007669"/>
    <property type="project" value="InterPro"/>
</dbReference>
<dbReference type="Proteomes" id="UP000008867">
    <property type="component" value="Chromosome 7"/>
</dbReference>
<gene>
    <name evidence="6" type="ORF">sr14054</name>
</gene>
<feature type="compositionally biased region" description="Basic and acidic residues" evidence="4">
    <location>
        <begin position="1"/>
        <end position="10"/>
    </location>
</feature>
<feature type="compositionally biased region" description="Polar residues" evidence="4">
    <location>
        <begin position="33"/>
        <end position="51"/>
    </location>
</feature>
<feature type="region of interest" description="Disordered" evidence="4">
    <location>
        <begin position="651"/>
        <end position="693"/>
    </location>
</feature>
<dbReference type="AlphaFoldDB" id="E7A1N8"/>
<dbReference type="PROSITE" id="PS50102">
    <property type="entry name" value="RRM"/>
    <property type="match status" value="2"/>
</dbReference>
<dbReference type="Gene3D" id="3.30.70.330">
    <property type="match status" value="2"/>
</dbReference>
<name>E7A1N8_SPORE</name>
<evidence type="ECO:0000259" key="5">
    <source>
        <dbReference type="PROSITE" id="PS50102"/>
    </source>
</evidence>
<organism evidence="6 7">
    <name type="scientific">Sporisorium reilianum (strain SRZ2)</name>
    <name type="common">Maize head smut fungus</name>
    <dbReference type="NCBI Taxonomy" id="999809"/>
    <lineage>
        <taxon>Eukaryota</taxon>
        <taxon>Fungi</taxon>
        <taxon>Dikarya</taxon>
        <taxon>Basidiomycota</taxon>
        <taxon>Ustilaginomycotina</taxon>
        <taxon>Ustilaginomycetes</taxon>
        <taxon>Ustilaginales</taxon>
        <taxon>Ustilaginaceae</taxon>
        <taxon>Sporisorium</taxon>
    </lineage>
</organism>
<accession>E7A1N8</accession>
<dbReference type="Pfam" id="PF00076">
    <property type="entry name" value="RRM_1"/>
    <property type="match status" value="2"/>
</dbReference>
<dbReference type="VEuPathDB" id="FungiDB:sr14054"/>
<dbReference type="InterPro" id="IPR035979">
    <property type="entry name" value="RBD_domain_sf"/>
</dbReference>
<feature type="domain" description="RRM" evidence="5">
    <location>
        <begin position="230"/>
        <end position="312"/>
    </location>
</feature>
<feature type="compositionally biased region" description="Pro residues" evidence="4">
    <location>
        <begin position="23"/>
        <end position="32"/>
    </location>
</feature>
<dbReference type="PANTHER" id="PTHR24012">
    <property type="entry name" value="RNA BINDING PROTEIN"/>
    <property type="match status" value="1"/>
</dbReference>
<dbReference type="InterPro" id="IPR012677">
    <property type="entry name" value="Nucleotide-bd_a/b_plait_sf"/>
</dbReference>
<evidence type="ECO:0000256" key="1">
    <source>
        <dbReference type="ARBA" id="ARBA00022737"/>
    </source>
</evidence>
<feature type="region of interest" description="Disordered" evidence="4">
    <location>
        <begin position="573"/>
        <end position="618"/>
    </location>
</feature>
<keyword evidence="2 3" id="KW-0694">RNA-binding</keyword>
<dbReference type="InterPro" id="IPR000504">
    <property type="entry name" value="RRM_dom"/>
</dbReference>
<evidence type="ECO:0000313" key="6">
    <source>
        <dbReference type="EMBL" id="CBQ73395.1"/>
    </source>
</evidence>
<dbReference type="SUPFAM" id="SSF54928">
    <property type="entry name" value="RNA-binding domain, RBD"/>
    <property type="match status" value="2"/>
</dbReference>
<dbReference type="OrthoDB" id="271725at2759"/>
<feature type="compositionally biased region" description="Basic residues" evidence="4">
    <location>
        <begin position="592"/>
        <end position="608"/>
    </location>
</feature>
<dbReference type="PRINTS" id="PR00961">
    <property type="entry name" value="HUDSXLRNA"/>
</dbReference>
<dbReference type="GO" id="GO:0003723">
    <property type="term" value="F:RNA binding"/>
    <property type="evidence" value="ECO:0007669"/>
    <property type="project" value="UniProtKB-UniRule"/>
</dbReference>
<evidence type="ECO:0000256" key="3">
    <source>
        <dbReference type="PROSITE-ProRule" id="PRU00176"/>
    </source>
</evidence>
<feature type="domain" description="RRM" evidence="5">
    <location>
        <begin position="318"/>
        <end position="396"/>
    </location>
</feature>